<keyword evidence="2" id="KW-0472">Membrane</keyword>
<keyword evidence="2" id="KW-1133">Transmembrane helix</keyword>
<keyword evidence="4" id="KW-1185">Reference proteome</keyword>
<gene>
    <name evidence="3" type="ORF">HCJ92_15545</name>
</gene>
<dbReference type="RefSeq" id="WP_167934198.1">
    <property type="nucleotide sequence ID" value="NZ_JAAVJB010000130.1"/>
</dbReference>
<evidence type="ECO:0000313" key="4">
    <source>
        <dbReference type="Proteomes" id="UP000746503"/>
    </source>
</evidence>
<organism evidence="3 4">
    <name type="scientific">Streptomyces spiramenti</name>
    <dbReference type="NCBI Taxonomy" id="2720606"/>
    <lineage>
        <taxon>Bacteria</taxon>
        <taxon>Bacillati</taxon>
        <taxon>Actinomycetota</taxon>
        <taxon>Actinomycetes</taxon>
        <taxon>Kitasatosporales</taxon>
        <taxon>Streptomycetaceae</taxon>
        <taxon>Streptomyces</taxon>
    </lineage>
</organism>
<name>A0ABX1AKP1_9ACTN</name>
<dbReference type="EMBL" id="JAAVJB010000130">
    <property type="protein sequence ID" value="NJP67679.1"/>
    <property type="molecule type" value="Genomic_DNA"/>
</dbReference>
<feature type="compositionally biased region" description="Basic and acidic residues" evidence="1">
    <location>
        <begin position="183"/>
        <end position="192"/>
    </location>
</feature>
<dbReference type="Proteomes" id="UP000746503">
    <property type="component" value="Unassembled WGS sequence"/>
</dbReference>
<accession>A0ABX1AKP1</accession>
<evidence type="ECO:0000256" key="1">
    <source>
        <dbReference type="SAM" id="MobiDB-lite"/>
    </source>
</evidence>
<evidence type="ECO:0000256" key="2">
    <source>
        <dbReference type="SAM" id="Phobius"/>
    </source>
</evidence>
<evidence type="ECO:0000313" key="3">
    <source>
        <dbReference type="EMBL" id="NJP67679.1"/>
    </source>
</evidence>
<comment type="caution">
    <text evidence="3">The sequence shown here is derived from an EMBL/GenBank/DDBJ whole genome shotgun (WGS) entry which is preliminary data.</text>
</comment>
<reference evidence="3 4" key="1">
    <citation type="submission" date="2020-03" db="EMBL/GenBank/DDBJ databases">
        <title>Draft genome of Streptomyces sp. ventii, isolated from the Axial Seamount in the Pacific Ocean, and resequencing of the two type strains Streptomyces lonarensis strain NCL 716 and Streptomyces bohaiensis strain 11A07.</title>
        <authorList>
            <person name="Loughran R.M."/>
            <person name="Pfannmuller K.M."/>
            <person name="Wasson B.J."/>
            <person name="Deadmond M.C."/>
            <person name="Paddock B.E."/>
            <person name="Koyack M.J."/>
            <person name="Gallegos D.A."/>
            <person name="Mitchell E.A."/>
            <person name="Ushijima B."/>
            <person name="Saw J.H."/>
            <person name="Mcphail K.L."/>
            <person name="Videau P."/>
        </authorList>
    </citation>
    <scope>NUCLEOTIDE SEQUENCE [LARGE SCALE GENOMIC DNA]</scope>
    <source>
        <strain evidence="4">5675061</strain>
    </source>
</reference>
<keyword evidence="2" id="KW-0812">Transmembrane</keyword>
<sequence length="244" mass="26595">MEETDTKTGRRPVRARDIGLAVVALVLLAGAWGCARLWDGPPVPRGDVRETTGRMQSALQTAYDVVGHDGEVPEVRLRASQCYETGGKAMHKRLDPGVHEMAAEWSVSVTAQRPDVTLRRVTEALRAAGWSHPPEKRRADEQSAHLRQGAEELTLWARPASDLDTDPVPDTGGVPQPDTATDALHRPDTAALDVDRAYDPGASIGERWIVSVAVRSSCARQEEPARDALPLLAPPTPEEAERLW</sequence>
<proteinExistence type="predicted"/>
<feature type="transmembrane region" description="Helical" evidence="2">
    <location>
        <begin position="18"/>
        <end position="38"/>
    </location>
</feature>
<feature type="region of interest" description="Disordered" evidence="1">
    <location>
        <begin position="157"/>
        <end position="192"/>
    </location>
</feature>
<feature type="region of interest" description="Disordered" evidence="1">
    <location>
        <begin position="219"/>
        <end position="244"/>
    </location>
</feature>
<protein>
    <recommendedName>
        <fullName evidence="5">Lipoprotein</fullName>
    </recommendedName>
</protein>
<evidence type="ECO:0008006" key="5">
    <source>
        <dbReference type="Google" id="ProtNLM"/>
    </source>
</evidence>